<sequence>MNASNDQMSNKIIILGKTDYMSSIQIKNLSDALLYHARQHPSLIALRHKQFGLWKEWSWSELLQRTEEYLTALQQYQLQKEQTLLILSLPSIDVISLSLAIHALGGKVQLIENINEISEQDMIEILNQLKPSYVLVDEIEQIKNLKLLEKFPTFVFHSDSYFHSYSYSQKIISLDELRQDAATLSSSSLADIQLFENKIAFIVYQLDQKQIVQVSLDHASLINEANHLIHHHQLNQNEQAFISRAFSSVGHIRYLWSTWLIAGFTLNIPENLETRDLDRKVIAPTLVLGTPQTYQRVEEIILNRLTPSLKKHILSLQSNDNVFINAYQKTVKFFLKHVVLEEIGFGRLKTALIVGEKLSKQTQAFYQYFGIELHHWENISECPVENVQTLKAGWSSTQLSSSALH</sequence>
<dbReference type="KEGG" id="aci:ACIAD1942"/>
<proteinExistence type="predicted"/>
<name>Q6FAZ4_ACIAD</name>
<gene>
    <name evidence="1" type="ordered locus">ACIAD1942</name>
</gene>
<evidence type="ECO:0000313" key="2">
    <source>
        <dbReference type="Proteomes" id="UP000000430"/>
    </source>
</evidence>
<dbReference type="Gene3D" id="3.40.50.12780">
    <property type="entry name" value="N-terminal domain of ligase-like"/>
    <property type="match status" value="1"/>
</dbReference>
<dbReference type="EMBL" id="CR543861">
    <property type="protein sequence ID" value="CAG68769.1"/>
    <property type="molecule type" value="Genomic_DNA"/>
</dbReference>
<dbReference type="InterPro" id="IPR042099">
    <property type="entry name" value="ANL_N_sf"/>
</dbReference>
<dbReference type="SUPFAM" id="SSF56801">
    <property type="entry name" value="Acetyl-CoA synthetase-like"/>
    <property type="match status" value="1"/>
</dbReference>
<dbReference type="eggNOG" id="COG1022">
    <property type="taxonomic scope" value="Bacteria"/>
</dbReference>
<organism evidence="1 2">
    <name type="scientific">Acinetobacter baylyi (strain ATCC 33305 / BD413 / ADP1)</name>
    <dbReference type="NCBI Taxonomy" id="62977"/>
    <lineage>
        <taxon>Bacteria</taxon>
        <taxon>Pseudomonadati</taxon>
        <taxon>Pseudomonadota</taxon>
        <taxon>Gammaproteobacteria</taxon>
        <taxon>Moraxellales</taxon>
        <taxon>Moraxellaceae</taxon>
        <taxon>Acinetobacter</taxon>
    </lineage>
</organism>
<evidence type="ECO:0000313" key="1">
    <source>
        <dbReference type="EMBL" id="CAG68769.1"/>
    </source>
</evidence>
<dbReference type="STRING" id="202950.GCA_001485005_00424"/>
<protein>
    <submittedName>
        <fullName evidence="1">Putative long-chain-fatty-acid--CoA ligase-related protein</fullName>
    </submittedName>
</protein>
<keyword evidence="1" id="KW-0436">Ligase</keyword>
<reference evidence="1 2" key="1">
    <citation type="journal article" date="2004" name="Nucleic Acids Res.">
        <title>Unique features revealed by the genome sequence of Acinetobacter sp. ADP1, a versatile and naturally transformation competent bacterium.</title>
        <authorList>
            <person name="Barbe V."/>
            <person name="Vallenet D."/>
            <person name="Fonknechten N."/>
            <person name="Kreimeyer A."/>
            <person name="Oztas S."/>
            <person name="Labarre L."/>
            <person name="Cruveiller S."/>
            <person name="Robert C."/>
            <person name="Duprat S."/>
            <person name="Wincker P."/>
            <person name="Ornston L.N."/>
            <person name="Weissenbach J."/>
            <person name="Marliere P."/>
            <person name="Cohen G.N."/>
            <person name="Medigue C."/>
        </authorList>
    </citation>
    <scope>NUCLEOTIDE SEQUENCE [LARGE SCALE GENOMIC DNA]</scope>
    <source>
        <strain evidence="2">ATCC 33305 / BD413 / ADP1</strain>
    </source>
</reference>
<dbReference type="AlphaFoldDB" id="Q6FAZ4"/>
<dbReference type="HOGENOM" id="CLU_048883_0_0_6"/>
<dbReference type="Proteomes" id="UP000000430">
    <property type="component" value="Chromosome"/>
</dbReference>
<dbReference type="GO" id="GO:0016874">
    <property type="term" value="F:ligase activity"/>
    <property type="evidence" value="ECO:0007669"/>
    <property type="project" value="UniProtKB-KW"/>
</dbReference>
<accession>Q6FAZ4</accession>